<comment type="pathway">
    <text evidence="5">Purine metabolism; AMP biosynthesis via salvage pathway; AMP from ADP: step 1/1.</text>
</comment>
<feature type="binding site" evidence="5">
    <location>
        <position position="171"/>
    </location>
    <ligand>
        <name>AMP</name>
        <dbReference type="ChEBI" id="CHEBI:456215"/>
    </ligand>
</feature>
<evidence type="ECO:0000313" key="9">
    <source>
        <dbReference type="EMBL" id="ABJ86052.1"/>
    </source>
</evidence>
<feature type="binding site" evidence="5">
    <location>
        <begin position="86"/>
        <end position="89"/>
    </location>
    <ligand>
        <name>AMP</name>
        <dbReference type="ChEBI" id="CHEBI:456215"/>
    </ligand>
</feature>
<feature type="binding site" evidence="5">
    <location>
        <position position="160"/>
    </location>
    <ligand>
        <name>AMP</name>
        <dbReference type="ChEBI" id="CHEBI:456215"/>
    </ligand>
</feature>
<feature type="binding site" evidence="5">
    <location>
        <position position="127"/>
    </location>
    <ligand>
        <name>ATP</name>
        <dbReference type="ChEBI" id="CHEBI:30616"/>
    </ligand>
</feature>
<comment type="similarity">
    <text evidence="5 6">Belongs to the adenylate kinase family.</text>
</comment>
<evidence type="ECO:0000256" key="7">
    <source>
        <dbReference type="RuleBase" id="RU003331"/>
    </source>
</evidence>
<dbReference type="EMBL" id="CP000473">
    <property type="protein sequence ID" value="ABJ86052.1"/>
    <property type="molecule type" value="Genomic_DNA"/>
</dbReference>
<keyword evidence="5" id="KW-0862">Zinc</keyword>
<gene>
    <name evidence="5" type="primary">adk</name>
    <name evidence="9" type="ordered locus">Acid_5097</name>
</gene>
<dbReference type="GO" id="GO:0005524">
    <property type="term" value="F:ATP binding"/>
    <property type="evidence" value="ECO:0007669"/>
    <property type="project" value="UniProtKB-UniRule"/>
</dbReference>
<keyword evidence="5" id="KW-0479">Metal-binding</keyword>
<dbReference type="UniPathway" id="UPA00588">
    <property type="reaction ID" value="UER00649"/>
</dbReference>
<dbReference type="PRINTS" id="PR00094">
    <property type="entry name" value="ADENYLTKNASE"/>
</dbReference>
<feature type="binding site" evidence="5">
    <location>
        <position position="150"/>
    </location>
    <ligand>
        <name>Zn(2+)</name>
        <dbReference type="ChEBI" id="CHEBI:29105"/>
        <note>structural</note>
    </ligand>
</feature>
<dbReference type="PANTHER" id="PTHR23359">
    <property type="entry name" value="NUCLEOTIDE KINASE"/>
    <property type="match status" value="1"/>
</dbReference>
<dbReference type="InParanoid" id="Q01WB3"/>
<comment type="catalytic activity">
    <reaction evidence="5 7">
        <text>AMP + ATP = 2 ADP</text>
        <dbReference type="Rhea" id="RHEA:12973"/>
        <dbReference type="ChEBI" id="CHEBI:30616"/>
        <dbReference type="ChEBI" id="CHEBI:456215"/>
        <dbReference type="ChEBI" id="CHEBI:456216"/>
        <dbReference type="EC" id="2.7.4.3"/>
    </reaction>
</comment>
<comment type="domain">
    <text evidence="5">Consists of three domains, a large central CORE domain and two small peripheral domains, NMPbind and LID, which undergo movements during catalysis. The LID domain closes over the site of phosphoryl transfer upon ATP binding. Assembling and dissambling the active center during each catalytic cycle provides an effective means to prevent ATP hydrolysis. Some bacteria have evolved a zinc-coordinating structure that stabilizes the LID domain.</text>
</comment>
<feature type="binding site" evidence="5">
    <location>
        <position position="37"/>
    </location>
    <ligand>
        <name>AMP</name>
        <dbReference type="ChEBI" id="CHEBI:456215"/>
    </ligand>
</feature>
<dbReference type="HOGENOM" id="CLU_032354_1_2_0"/>
<dbReference type="InterPro" id="IPR027417">
    <property type="entry name" value="P-loop_NTPase"/>
</dbReference>
<dbReference type="Pfam" id="PF00406">
    <property type="entry name" value="ADK"/>
    <property type="match status" value="1"/>
</dbReference>
<dbReference type="InterPro" id="IPR000850">
    <property type="entry name" value="Adenylat/UMP-CMP_kin"/>
</dbReference>
<dbReference type="GO" id="GO:0008270">
    <property type="term" value="F:zinc ion binding"/>
    <property type="evidence" value="ECO:0007669"/>
    <property type="project" value="UniProtKB-UniRule"/>
</dbReference>
<dbReference type="InterPro" id="IPR007862">
    <property type="entry name" value="Adenylate_kinase_lid-dom"/>
</dbReference>
<feature type="binding site" evidence="5">
    <location>
        <begin position="58"/>
        <end position="60"/>
    </location>
    <ligand>
        <name>AMP</name>
        <dbReference type="ChEBI" id="CHEBI:456215"/>
    </ligand>
</feature>
<keyword evidence="5 7" id="KW-0067">ATP-binding</keyword>
<evidence type="ECO:0000256" key="3">
    <source>
        <dbReference type="ARBA" id="ARBA00022741"/>
    </source>
</evidence>
<dbReference type="Pfam" id="PF05191">
    <property type="entry name" value="ADK_lid"/>
    <property type="match status" value="1"/>
</dbReference>
<dbReference type="EC" id="2.7.4.3" evidence="5 7"/>
<comment type="subunit">
    <text evidence="5 7">Monomer.</text>
</comment>
<proteinExistence type="inferred from homology"/>
<dbReference type="HAMAP" id="MF_00235">
    <property type="entry name" value="Adenylate_kinase_Adk"/>
    <property type="match status" value="1"/>
</dbReference>
<keyword evidence="3 5" id="KW-0547">Nucleotide-binding</keyword>
<dbReference type="CDD" id="cd01428">
    <property type="entry name" value="ADK"/>
    <property type="match status" value="1"/>
</dbReference>
<feature type="domain" description="Adenylate kinase active site lid" evidence="8">
    <location>
        <begin position="127"/>
        <end position="162"/>
    </location>
</feature>
<evidence type="ECO:0000256" key="1">
    <source>
        <dbReference type="ARBA" id="ARBA00022679"/>
    </source>
</evidence>
<feature type="binding site" evidence="5">
    <location>
        <position position="93"/>
    </location>
    <ligand>
        <name>AMP</name>
        <dbReference type="ChEBI" id="CHEBI:456215"/>
    </ligand>
</feature>
<feature type="binding site" evidence="5">
    <location>
        <position position="153"/>
    </location>
    <ligand>
        <name>Zn(2+)</name>
        <dbReference type="ChEBI" id="CHEBI:29105"/>
        <note>structural</note>
    </ligand>
</feature>
<reference evidence="9" key="1">
    <citation type="submission" date="2006-10" db="EMBL/GenBank/DDBJ databases">
        <title>Complete sequence of Solibacter usitatus Ellin6076.</title>
        <authorList>
            <consortium name="US DOE Joint Genome Institute"/>
            <person name="Copeland A."/>
            <person name="Lucas S."/>
            <person name="Lapidus A."/>
            <person name="Barry K."/>
            <person name="Detter J.C."/>
            <person name="Glavina del Rio T."/>
            <person name="Hammon N."/>
            <person name="Israni S."/>
            <person name="Dalin E."/>
            <person name="Tice H."/>
            <person name="Pitluck S."/>
            <person name="Thompson L.S."/>
            <person name="Brettin T."/>
            <person name="Bruce D."/>
            <person name="Han C."/>
            <person name="Tapia R."/>
            <person name="Gilna P."/>
            <person name="Schmutz J."/>
            <person name="Larimer F."/>
            <person name="Land M."/>
            <person name="Hauser L."/>
            <person name="Kyrpides N."/>
            <person name="Mikhailova N."/>
            <person name="Janssen P.H."/>
            <person name="Kuske C.R."/>
            <person name="Richardson P."/>
        </authorList>
    </citation>
    <scope>NUCLEOTIDE SEQUENCE</scope>
    <source>
        <strain evidence="9">Ellin6076</strain>
    </source>
</reference>
<evidence type="ECO:0000259" key="8">
    <source>
        <dbReference type="Pfam" id="PF05191"/>
    </source>
</evidence>
<protein>
    <recommendedName>
        <fullName evidence="5 7">Adenylate kinase</fullName>
        <shortName evidence="5">AK</shortName>
        <ecNumber evidence="5 7">2.7.4.3</ecNumber>
    </recommendedName>
    <alternativeName>
        <fullName evidence="5">ATP-AMP transphosphorylase</fullName>
    </alternativeName>
    <alternativeName>
        <fullName evidence="5">ATP:AMP phosphotransferase</fullName>
    </alternativeName>
    <alternativeName>
        <fullName evidence="5">Adenylate monophosphate kinase</fullName>
    </alternativeName>
</protein>
<keyword evidence="4 5" id="KW-0418">Kinase</keyword>
<dbReference type="STRING" id="234267.Acid_5097"/>
<feature type="binding site" evidence="5">
    <location>
        <position position="32"/>
    </location>
    <ligand>
        <name>AMP</name>
        <dbReference type="ChEBI" id="CHEBI:456215"/>
    </ligand>
</feature>
<organism evidence="9">
    <name type="scientific">Solibacter usitatus (strain Ellin6076)</name>
    <dbReference type="NCBI Taxonomy" id="234267"/>
    <lineage>
        <taxon>Bacteria</taxon>
        <taxon>Pseudomonadati</taxon>
        <taxon>Acidobacteriota</taxon>
        <taxon>Terriglobia</taxon>
        <taxon>Bryobacterales</taxon>
        <taxon>Solibacteraceae</taxon>
        <taxon>Candidatus Solibacter</taxon>
    </lineage>
</organism>
<dbReference type="FunFam" id="3.40.50.300:FF:000106">
    <property type="entry name" value="Adenylate kinase mitochondrial"/>
    <property type="match status" value="1"/>
</dbReference>
<keyword evidence="5" id="KW-0963">Cytoplasm</keyword>
<dbReference type="GO" id="GO:0044209">
    <property type="term" value="P:AMP salvage"/>
    <property type="evidence" value="ECO:0007669"/>
    <property type="project" value="UniProtKB-UniRule"/>
</dbReference>
<feature type="region of interest" description="LID" evidence="5">
    <location>
        <begin position="126"/>
        <end position="163"/>
    </location>
</feature>
<evidence type="ECO:0000256" key="4">
    <source>
        <dbReference type="ARBA" id="ARBA00022777"/>
    </source>
</evidence>
<dbReference type="InterPro" id="IPR006259">
    <property type="entry name" value="Adenyl_kin_sub"/>
</dbReference>
<evidence type="ECO:0000256" key="2">
    <source>
        <dbReference type="ARBA" id="ARBA00022727"/>
    </source>
</evidence>
<comment type="function">
    <text evidence="5">Catalyzes the reversible transfer of the terminal phosphate group between ATP and AMP. Plays an important role in cellular energy homeostasis and in adenine nucleotide metabolism.</text>
</comment>
<name>Q01WB3_SOLUE</name>
<dbReference type="InterPro" id="IPR033690">
    <property type="entry name" value="Adenylat_kinase_CS"/>
</dbReference>
<keyword evidence="1 5" id="KW-0808">Transferase</keyword>
<feature type="binding site" evidence="5">
    <location>
        <begin position="11"/>
        <end position="16"/>
    </location>
    <ligand>
        <name>ATP</name>
        <dbReference type="ChEBI" id="CHEBI:30616"/>
    </ligand>
</feature>
<evidence type="ECO:0000256" key="5">
    <source>
        <dbReference type="HAMAP-Rule" id="MF_00235"/>
    </source>
</evidence>
<feature type="binding site" evidence="5">
    <location>
        <position position="130"/>
    </location>
    <ligand>
        <name>Zn(2+)</name>
        <dbReference type="ChEBI" id="CHEBI:29105"/>
        <note>structural</note>
    </ligand>
</feature>
<dbReference type="GO" id="GO:0005737">
    <property type="term" value="C:cytoplasm"/>
    <property type="evidence" value="ECO:0007669"/>
    <property type="project" value="UniProtKB-SubCell"/>
</dbReference>
<dbReference type="GO" id="GO:0004017">
    <property type="term" value="F:AMP kinase activity"/>
    <property type="evidence" value="ECO:0007669"/>
    <property type="project" value="UniProtKB-UniRule"/>
</dbReference>
<comment type="subcellular location">
    <subcellularLocation>
        <location evidence="5 7">Cytoplasm</location>
    </subcellularLocation>
</comment>
<feature type="region of interest" description="NMP" evidence="5">
    <location>
        <begin position="31"/>
        <end position="60"/>
    </location>
</feature>
<dbReference type="eggNOG" id="COG0563">
    <property type="taxonomic scope" value="Bacteria"/>
</dbReference>
<dbReference type="OrthoDB" id="9805030at2"/>
<dbReference type="Gene3D" id="3.40.50.300">
    <property type="entry name" value="P-loop containing nucleotide triphosphate hydrolases"/>
    <property type="match status" value="1"/>
</dbReference>
<accession>Q01WB3</accession>
<dbReference type="NCBIfam" id="TIGR01351">
    <property type="entry name" value="adk"/>
    <property type="match status" value="1"/>
</dbReference>
<evidence type="ECO:0000256" key="6">
    <source>
        <dbReference type="RuleBase" id="RU003330"/>
    </source>
</evidence>
<dbReference type="KEGG" id="sus:Acid_5097"/>
<feature type="binding site" evidence="5">
    <location>
        <position position="133"/>
    </location>
    <ligand>
        <name>Zn(2+)</name>
        <dbReference type="ChEBI" id="CHEBI:29105"/>
        <note>structural</note>
    </ligand>
</feature>
<dbReference type="AlphaFoldDB" id="Q01WB3"/>
<feature type="binding site" evidence="5">
    <location>
        <position position="200"/>
    </location>
    <ligand>
        <name>ATP</name>
        <dbReference type="ChEBI" id="CHEBI:30616"/>
    </ligand>
</feature>
<sequence length="217" mass="23868">MKAIVLFGSPGSGKGTQAKMLTQCLAIPHISTGDMLRDRIRSGTECGTAMEATMQSGALVSDALVNEMVKERLSEPDASAGFILDGYPRTLDQARHLAAWLLGRGIHELVIHLAVDYNIIIARLTGRRQCPLCGTLYNVASQPPKVDELCDLDGEKLVIRDDDSETVIRGRLDAYDRQTKPVLEFFQTSGHRVIRVDADSDPPEKVFERICRAMESA</sequence>
<comment type="caution">
    <text evidence="5">Lacks conserved residue(s) required for the propagation of feature annotation.</text>
</comment>
<dbReference type="PROSITE" id="PS00113">
    <property type="entry name" value="ADENYLATE_KINASE"/>
    <property type="match status" value="1"/>
</dbReference>
<keyword evidence="2 5" id="KW-0545">Nucleotide biosynthesis</keyword>
<dbReference type="SUPFAM" id="SSF52540">
    <property type="entry name" value="P-loop containing nucleoside triphosphate hydrolases"/>
    <property type="match status" value="1"/>
</dbReference>